<sequence>MFRLWAKIFKDNRMLQDLTICDDSREKNRTKKVFDAVDEVCYAFDLSRPIWLDSNIKEFQRVDKTRFRKDNFIDDIEFDFLEIHVIEEDDTY</sequence>
<gene>
    <name evidence="1" type="ORF">H8704_03800</name>
</gene>
<organism evidence="1 2">
    <name type="scientific">Jutongia huaianensis</name>
    <dbReference type="NCBI Taxonomy" id="2763668"/>
    <lineage>
        <taxon>Bacteria</taxon>
        <taxon>Bacillati</taxon>
        <taxon>Bacillota</taxon>
        <taxon>Clostridia</taxon>
        <taxon>Lachnospirales</taxon>
        <taxon>Lachnospiraceae</taxon>
        <taxon>Jutongia</taxon>
    </lineage>
</organism>
<dbReference type="RefSeq" id="WP_249297407.1">
    <property type="nucleotide sequence ID" value="NZ_JACRSX010000003.1"/>
</dbReference>
<reference evidence="1 2" key="1">
    <citation type="submission" date="2020-08" db="EMBL/GenBank/DDBJ databases">
        <title>Genome public.</title>
        <authorList>
            <person name="Liu C."/>
            <person name="Sun Q."/>
        </authorList>
    </citation>
    <scope>NUCLEOTIDE SEQUENCE [LARGE SCALE GENOMIC DNA]</scope>
    <source>
        <strain evidence="1 2">NSJ-37</strain>
    </source>
</reference>
<dbReference type="Proteomes" id="UP000606193">
    <property type="component" value="Unassembled WGS sequence"/>
</dbReference>
<keyword evidence="2" id="KW-1185">Reference proteome</keyword>
<evidence type="ECO:0000313" key="2">
    <source>
        <dbReference type="Proteomes" id="UP000606193"/>
    </source>
</evidence>
<dbReference type="EMBL" id="JACRSX010000003">
    <property type="protein sequence ID" value="MBC8561759.1"/>
    <property type="molecule type" value="Genomic_DNA"/>
</dbReference>
<comment type="caution">
    <text evidence="1">The sequence shown here is derived from an EMBL/GenBank/DDBJ whole genome shotgun (WGS) entry which is preliminary data.</text>
</comment>
<proteinExistence type="predicted"/>
<protein>
    <submittedName>
        <fullName evidence="1">Uncharacterized protein</fullName>
    </submittedName>
</protein>
<name>A0ABR7MZS8_9FIRM</name>
<evidence type="ECO:0000313" key="1">
    <source>
        <dbReference type="EMBL" id="MBC8561759.1"/>
    </source>
</evidence>
<accession>A0ABR7MZS8</accession>